<feature type="transmembrane region" description="Helical" evidence="16">
    <location>
        <begin position="206"/>
        <end position="223"/>
    </location>
</feature>
<dbReference type="Pfam" id="PF02233">
    <property type="entry name" value="PNTB"/>
    <property type="match status" value="1"/>
</dbReference>
<organism evidence="19 20">
    <name type="scientific">Blastomonas aquatica</name>
    <dbReference type="NCBI Taxonomy" id="1510276"/>
    <lineage>
        <taxon>Bacteria</taxon>
        <taxon>Pseudomonadati</taxon>
        <taxon>Pseudomonadota</taxon>
        <taxon>Alphaproteobacteria</taxon>
        <taxon>Sphingomonadales</taxon>
        <taxon>Sphingomonadaceae</taxon>
        <taxon>Blastomonas</taxon>
    </lineage>
</organism>
<evidence type="ECO:0000256" key="6">
    <source>
        <dbReference type="ARBA" id="ARBA00022475"/>
    </source>
</evidence>
<keyword evidence="11 16" id="KW-1133">Transmembrane helix</keyword>
<gene>
    <name evidence="19" type="ORF">GCM10010833_19660</name>
</gene>
<dbReference type="EMBL" id="BMGD01000003">
    <property type="protein sequence ID" value="GGB64580.1"/>
    <property type="molecule type" value="Genomic_DNA"/>
</dbReference>
<evidence type="ECO:0000256" key="15">
    <source>
        <dbReference type="PIRNR" id="PIRNR000204"/>
    </source>
</evidence>
<feature type="domain" description="NADP transhydrogenase beta-like" evidence="18">
    <location>
        <begin position="44"/>
        <end position="505"/>
    </location>
</feature>
<reference evidence="20" key="1">
    <citation type="journal article" date="2019" name="Int. J. Syst. Evol. Microbiol.">
        <title>The Global Catalogue of Microorganisms (GCM) 10K type strain sequencing project: providing services to taxonomists for standard genome sequencing and annotation.</title>
        <authorList>
            <consortium name="The Broad Institute Genomics Platform"/>
            <consortium name="The Broad Institute Genome Sequencing Center for Infectious Disease"/>
            <person name="Wu L."/>
            <person name="Ma J."/>
        </authorList>
    </citation>
    <scope>NUCLEOTIDE SEQUENCE [LARGE SCALE GENOMIC DNA]</scope>
    <source>
        <strain evidence="20">CGMCC 1.12851</strain>
    </source>
</reference>
<keyword evidence="8 16" id="KW-0812">Transmembrane</keyword>
<evidence type="ECO:0000256" key="14">
    <source>
        <dbReference type="ARBA" id="ARBA00048202"/>
    </source>
</evidence>
<feature type="transmembrane region" description="Helical" evidence="16">
    <location>
        <begin position="124"/>
        <end position="144"/>
    </location>
</feature>
<evidence type="ECO:0000256" key="1">
    <source>
        <dbReference type="ARBA" id="ARBA00003943"/>
    </source>
</evidence>
<feature type="transmembrane region" description="Helical" evidence="16">
    <location>
        <begin position="41"/>
        <end position="58"/>
    </location>
</feature>
<keyword evidence="17" id="KW-0732">Signal</keyword>
<evidence type="ECO:0000256" key="13">
    <source>
        <dbReference type="ARBA" id="ARBA00023136"/>
    </source>
</evidence>
<keyword evidence="9 15" id="KW-0521">NADP</keyword>
<evidence type="ECO:0000256" key="2">
    <source>
        <dbReference type="ARBA" id="ARBA00004429"/>
    </source>
</evidence>
<evidence type="ECO:0000256" key="16">
    <source>
        <dbReference type="SAM" id="Phobius"/>
    </source>
</evidence>
<proteinExistence type="inferred from homology"/>
<dbReference type="InterPro" id="IPR034300">
    <property type="entry name" value="PNTB-like"/>
</dbReference>
<evidence type="ECO:0000256" key="12">
    <source>
        <dbReference type="ARBA" id="ARBA00023027"/>
    </source>
</evidence>
<dbReference type="SUPFAM" id="SSF52467">
    <property type="entry name" value="DHS-like NAD/FAD-binding domain"/>
    <property type="match status" value="1"/>
</dbReference>
<name>A0ABQ1JET3_9SPHN</name>
<evidence type="ECO:0000256" key="11">
    <source>
        <dbReference type="ARBA" id="ARBA00022989"/>
    </source>
</evidence>
<comment type="function">
    <text evidence="1 15">The transhydrogenation between NADH and NADP is coupled to respiration and ATP hydrolysis and functions as a proton pump across the membrane.</text>
</comment>
<comment type="catalytic activity">
    <reaction evidence="14 15">
        <text>NAD(+) + NADPH + H(+)(in) = NADH + NADP(+) + H(+)(out)</text>
        <dbReference type="Rhea" id="RHEA:47992"/>
        <dbReference type="ChEBI" id="CHEBI:15378"/>
        <dbReference type="ChEBI" id="CHEBI:57540"/>
        <dbReference type="ChEBI" id="CHEBI:57783"/>
        <dbReference type="ChEBI" id="CHEBI:57945"/>
        <dbReference type="ChEBI" id="CHEBI:58349"/>
        <dbReference type="EC" id="7.1.1.1"/>
    </reaction>
</comment>
<dbReference type="InterPro" id="IPR029035">
    <property type="entry name" value="DHS-like_NAD/FAD-binding_dom"/>
</dbReference>
<dbReference type="PANTHER" id="PTHR44758:SF1">
    <property type="entry name" value="NAD(P) TRANSHYDROGENASE SUBUNIT BETA"/>
    <property type="match status" value="1"/>
</dbReference>
<feature type="transmembrane region" description="Helical" evidence="16">
    <location>
        <begin position="164"/>
        <end position="185"/>
    </location>
</feature>
<evidence type="ECO:0000256" key="8">
    <source>
        <dbReference type="ARBA" id="ARBA00022692"/>
    </source>
</evidence>
<evidence type="ECO:0000256" key="17">
    <source>
        <dbReference type="SAM" id="SignalP"/>
    </source>
</evidence>
<feature type="transmembrane region" description="Helical" evidence="16">
    <location>
        <begin position="70"/>
        <end position="88"/>
    </location>
</feature>
<evidence type="ECO:0000256" key="3">
    <source>
        <dbReference type="ARBA" id="ARBA00007919"/>
    </source>
</evidence>
<keyword evidence="13 15" id="KW-0472">Membrane</keyword>
<dbReference type="PIRSF" id="PIRSF000204">
    <property type="entry name" value="PNTB"/>
    <property type="match status" value="1"/>
</dbReference>
<feature type="transmembrane region" description="Helical" evidence="16">
    <location>
        <begin position="94"/>
        <end position="112"/>
    </location>
</feature>
<evidence type="ECO:0000313" key="19">
    <source>
        <dbReference type="EMBL" id="GGB64580.1"/>
    </source>
</evidence>
<evidence type="ECO:0000313" key="20">
    <source>
        <dbReference type="Proteomes" id="UP000614261"/>
    </source>
</evidence>
<evidence type="ECO:0000256" key="4">
    <source>
        <dbReference type="ARBA" id="ARBA00012943"/>
    </source>
</evidence>
<evidence type="ECO:0000256" key="10">
    <source>
        <dbReference type="ARBA" id="ARBA00022967"/>
    </source>
</evidence>
<keyword evidence="12 15" id="KW-0520">NAD</keyword>
<protein>
    <recommendedName>
        <fullName evidence="5 15">NAD(P) transhydrogenase subunit beta</fullName>
        <ecNumber evidence="4 15">7.1.1.1</ecNumber>
    </recommendedName>
    <alternativeName>
        <fullName evidence="15">Nicotinamide nucleotide transhydrogenase subunit beta</fullName>
    </alternativeName>
</protein>
<comment type="similarity">
    <text evidence="3 15">Belongs to the PNT beta subunit family.</text>
</comment>
<evidence type="ECO:0000259" key="18">
    <source>
        <dbReference type="Pfam" id="PF02233"/>
    </source>
</evidence>
<evidence type="ECO:0000256" key="7">
    <source>
        <dbReference type="ARBA" id="ARBA00022519"/>
    </source>
</evidence>
<evidence type="ECO:0000256" key="5">
    <source>
        <dbReference type="ARBA" id="ARBA00014581"/>
    </source>
</evidence>
<feature type="signal peptide" evidence="17">
    <location>
        <begin position="1"/>
        <end position="31"/>
    </location>
</feature>
<keyword evidence="6 15" id="KW-1003">Cell membrane</keyword>
<evidence type="ECO:0000256" key="9">
    <source>
        <dbReference type="ARBA" id="ARBA00022857"/>
    </source>
</evidence>
<keyword evidence="10 15" id="KW-1278">Translocase</keyword>
<accession>A0ABQ1JET3</accession>
<sequence>MAPGAIQHMNRRPLTTLAALCSFTLSAPAYAAGGEGTAVSPWVSLAYLVAGVFFILALRGLSSPETSRDGNRFGMIGMGIAVITTLVTHDLANIVEIIAAIAIGGVAGFVIARRIKMTDMPQLVAAFHSLVGLAAVLVALAAWLNPGAFGILDANAQILTVSRVELGLGVAIGAITFSGSVIAFLKLNGNMSGAPIMLPGRHVINLGVLAGILGLIAVFTVSPEGGAGQGWLFLIITILAFIIGFLLIIPIGGADMPVVVSMLNSYSGWAAAAMGFTLSNTAMIITGALVGSSGAILSYIMCKAMNRSFISVIAGGFGADTGGGGAGAVKIDRPWKRGSAEDAAYMMKQAESVIIVPGYGMAVAQAQHALREMGDLLKKEGVSVKYAIHPVAGRMPGHMNVLLAEANVPYDEVFELEDINSEFAQTDVAFIIGANDVVNPAAKTDKSSPIYGMPVFDVDKAKTVFFIKRSMGGVGYAGVDNDVFYMDQTMMLLADAKKMVEDINKNLGH</sequence>
<keyword evidence="7 15" id="KW-0997">Cell inner membrane</keyword>
<dbReference type="InterPro" id="IPR012136">
    <property type="entry name" value="NADH_DH_b"/>
</dbReference>
<dbReference type="Gene3D" id="3.40.50.1220">
    <property type="entry name" value="TPP-binding domain"/>
    <property type="match status" value="1"/>
</dbReference>
<dbReference type="EC" id="7.1.1.1" evidence="4 15"/>
<feature type="transmembrane region" description="Helical" evidence="16">
    <location>
        <begin position="229"/>
        <end position="249"/>
    </location>
</feature>
<feature type="chain" id="PRO_5045123175" description="NAD(P) transhydrogenase subunit beta" evidence="17">
    <location>
        <begin position="32"/>
        <end position="509"/>
    </location>
</feature>
<dbReference type="PANTHER" id="PTHR44758">
    <property type="entry name" value="NAD(P) TRANSHYDROGENASE SUBUNIT BETA"/>
    <property type="match status" value="1"/>
</dbReference>
<comment type="subcellular location">
    <subcellularLocation>
        <location evidence="2">Cell inner membrane</location>
        <topology evidence="2">Multi-pass membrane protein</topology>
    </subcellularLocation>
</comment>
<comment type="caution">
    <text evidence="19">The sequence shown here is derived from an EMBL/GenBank/DDBJ whole genome shotgun (WGS) entry which is preliminary data.</text>
</comment>
<keyword evidence="20" id="KW-1185">Reference proteome</keyword>
<dbReference type="Proteomes" id="UP000614261">
    <property type="component" value="Unassembled WGS sequence"/>
</dbReference>